<dbReference type="InterPro" id="IPR050181">
    <property type="entry name" value="Cold_shock_domain"/>
</dbReference>
<protein>
    <submittedName>
        <fullName evidence="2">Cold shock domain-containing protein</fullName>
    </submittedName>
</protein>
<reference evidence="2 3" key="1">
    <citation type="submission" date="2023-05" db="EMBL/GenBank/DDBJ databases">
        <title>Lithophilousrod everest ZFBP1038 complete genpme.</title>
        <authorList>
            <person name="Tian M."/>
        </authorList>
    </citation>
    <scope>NUCLEOTIDE SEQUENCE [LARGE SCALE GENOMIC DNA]</scope>
    <source>
        <strain evidence="2 3">ZFBP1038</strain>
    </source>
</reference>
<evidence type="ECO:0000313" key="3">
    <source>
        <dbReference type="Proteomes" id="UP001209083"/>
    </source>
</evidence>
<dbReference type="SMART" id="SM00357">
    <property type="entry name" value="CSP"/>
    <property type="match status" value="1"/>
</dbReference>
<name>A0ABY8QWK8_9MICO</name>
<evidence type="ECO:0000313" key="2">
    <source>
        <dbReference type="EMBL" id="WGW12654.1"/>
    </source>
</evidence>
<dbReference type="PANTHER" id="PTHR11544">
    <property type="entry name" value="COLD SHOCK DOMAIN CONTAINING PROTEINS"/>
    <property type="match status" value="1"/>
</dbReference>
<dbReference type="EMBL" id="CP090958">
    <property type="protein sequence ID" value="WGW12654.1"/>
    <property type="molecule type" value="Genomic_DNA"/>
</dbReference>
<dbReference type="InterPro" id="IPR012340">
    <property type="entry name" value="NA-bd_OB-fold"/>
</dbReference>
<gene>
    <name evidence="2" type="ORF">LWF01_02470</name>
</gene>
<dbReference type="Proteomes" id="UP001209083">
    <property type="component" value="Chromosome"/>
</dbReference>
<dbReference type="InterPro" id="IPR011129">
    <property type="entry name" value="CSD"/>
</dbReference>
<sequence length="128" mass="13506">MPTGKVKWFDSEKGFGFLTSDDGEQVFLHASVLPDGVEDVKPGTRVEFGVVDGRKGVQALSARIIDAPASAAPKSARKSADDMASIVEDVIKLLDGVGAGLRRGRYPDKEHGGKVASLLRAIADDLEG</sequence>
<dbReference type="Gene3D" id="2.40.50.140">
    <property type="entry name" value="Nucleic acid-binding proteins"/>
    <property type="match status" value="1"/>
</dbReference>
<organism evidence="2 3">
    <name type="scientific">Saxibacter everestensis</name>
    <dbReference type="NCBI Taxonomy" id="2909229"/>
    <lineage>
        <taxon>Bacteria</taxon>
        <taxon>Bacillati</taxon>
        <taxon>Actinomycetota</taxon>
        <taxon>Actinomycetes</taxon>
        <taxon>Micrococcales</taxon>
        <taxon>Brevibacteriaceae</taxon>
        <taxon>Saxibacter</taxon>
    </lineage>
</organism>
<dbReference type="RefSeq" id="WP_349639458.1">
    <property type="nucleotide sequence ID" value="NZ_CP090958.1"/>
</dbReference>
<evidence type="ECO:0000259" key="1">
    <source>
        <dbReference type="PROSITE" id="PS51857"/>
    </source>
</evidence>
<dbReference type="PROSITE" id="PS51857">
    <property type="entry name" value="CSD_2"/>
    <property type="match status" value="1"/>
</dbReference>
<dbReference type="CDD" id="cd04458">
    <property type="entry name" value="CSP_CDS"/>
    <property type="match status" value="1"/>
</dbReference>
<dbReference type="Pfam" id="PF00313">
    <property type="entry name" value="CSD"/>
    <property type="match status" value="1"/>
</dbReference>
<dbReference type="PRINTS" id="PR00050">
    <property type="entry name" value="COLDSHOCK"/>
</dbReference>
<dbReference type="SUPFAM" id="SSF50249">
    <property type="entry name" value="Nucleic acid-binding proteins"/>
    <property type="match status" value="1"/>
</dbReference>
<dbReference type="InterPro" id="IPR002059">
    <property type="entry name" value="CSP_DNA-bd"/>
</dbReference>
<proteinExistence type="predicted"/>
<keyword evidence="3" id="KW-1185">Reference proteome</keyword>
<feature type="domain" description="CSD" evidence="1">
    <location>
        <begin position="1"/>
        <end position="64"/>
    </location>
</feature>
<accession>A0ABY8QWK8</accession>